<evidence type="ECO:0000256" key="4">
    <source>
        <dbReference type="ARBA" id="ARBA00022516"/>
    </source>
</evidence>
<dbReference type="InterPro" id="IPR051044">
    <property type="entry name" value="MAG_DAG_Lipase"/>
</dbReference>
<dbReference type="AlphaFoldDB" id="A0A1C3HLJ0"/>
<dbReference type="FunFam" id="3.40.50.1820:FF:000020">
    <property type="entry name" value="Lysophospholipase L2"/>
    <property type="match status" value="1"/>
</dbReference>
<accession>A0A1C3HLJ0</accession>
<comment type="catalytic activity">
    <reaction evidence="9">
        <text>a 1-acyl-sn-glycero-3-phosphocholine + H2O = sn-glycerol 3-phosphocholine + a fatty acid + H(+)</text>
        <dbReference type="Rhea" id="RHEA:15177"/>
        <dbReference type="ChEBI" id="CHEBI:15377"/>
        <dbReference type="ChEBI" id="CHEBI:15378"/>
        <dbReference type="ChEBI" id="CHEBI:16870"/>
        <dbReference type="ChEBI" id="CHEBI:28868"/>
        <dbReference type="ChEBI" id="CHEBI:58168"/>
        <dbReference type="EC" id="3.1.1.5"/>
    </reaction>
</comment>
<evidence type="ECO:0000256" key="7">
    <source>
        <dbReference type="ARBA" id="ARBA00023098"/>
    </source>
</evidence>
<name>A0A1C3HLJ0_SERMA</name>
<keyword evidence="8" id="KW-0472">Membrane</keyword>
<keyword evidence="3" id="KW-1003">Cell membrane</keyword>
<dbReference type="PANTHER" id="PTHR11614">
    <property type="entry name" value="PHOSPHOLIPASE-RELATED"/>
    <property type="match status" value="1"/>
</dbReference>
<keyword evidence="7" id="KW-0443">Lipid metabolism</keyword>
<evidence type="ECO:0000256" key="3">
    <source>
        <dbReference type="ARBA" id="ARBA00022475"/>
    </source>
</evidence>
<dbReference type="EMBL" id="LT575490">
    <property type="protein sequence ID" value="SAY45919.1"/>
    <property type="molecule type" value="Genomic_DNA"/>
</dbReference>
<proteinExistence type="predicted"/>
<dbReference type="SUPFAM" id="SSF53474">
    <property type="entry name" value="alpha/beta-Hydrolases"/>
    <property type="match status" value="1"/>
</dbReference>
<evidence type="ECO:0000256" key="1">
    <source>
        <dbReference type="ARBA" id="ARBA00004533"/>
    </source>
</evidence>
<dbReference type="GO" id="GO:0006629">
    <property type="term" value="P:lipid metabolic process"/>
    <property type="evidence" value="ECO:0007669"/>
    <property type="project" value="UniProtKB-KW"/>
</dbReference>
<keyword evidence="5" id="KW-0997">Cell inner membrane</keyword>
<evidence type="ECO:0000256" key="11">
    <source>
        <dbReference type="ARBA" id="ARBA00078036"/>
    </source>
</evidence>
<evidence type="ECO:0000256" key="8">
    <source>
        <dbReference type="ARBA" id="ARBA00023136"/>
    </source>
</evidence>
<feature type="domain" description="Serine aminopeptidase S33" evidence="12">
    <location>
        <begin position="56"/>
        <end position="315"/>
    </location>
</feature>
<dbReference type="Pfam" id="PF12146">
    <property type="entry name" value="Hydrolase_4"/>
    <property type="match status" value="1"/>
</dbReference>
<dbReference type="Gene3D" id="3.40.50.1820">
    <property type="entry name" value="alpha/beta hydrolase"/>
    <property type="match status" value="1"/>
</dbReference>
<dbReference type="GO" id="GO:0005886">
    <property type="term" value="C:plasma membrane"/>
    <property type="evidence" value="ECO:0007669"/>
    <property type="project" value="UniProtKB-SubCell"/>
</dbReference>
<reference evidence="13" key="1">
    <citation type="submission" date="2016-05" db="EMBL/GenBank/DDBJ databases">
        <authorList>
            <person name="Cock P.J.A."/>
            <person name="Cock P.J.A."/>
        </authorList>
    </citation>
    <scope>NUCLEOTIDE SEQUENCE</scope>
    <source>
        <strain evidence="13">PWN146_assembly</strain>
    </source>
</reference>
<dbReference type="EC" id="3.1.1.5" evidence="2"/>
<dbReference type="GO" id="GO:0004622">
    <property type="term" value="F:phosphatidylcholine lysophospholipase activity"/>
    <property type="evidence" value="ECO:0007669"/>
    <property type="project" value="UniProtKB-EC"/>
</dbReference>
<keyword evidence="6" id="KW-0378">Hydrolase</keyword>
<keyword evidence="4" id="KW-0444">Lipid biosynthesis</keyword>
<evidence type="ECO:0000259" key="12">
    <source>
        <dbReference type="Pfam" id="PF12146"/>
    </source>
</evidence>
<organism evidence="13">
    <name type="scientific">Serratia marcescens</name>
    <dbReference type="NCBI Taxonomy" id="615"/>
    <lineage>
        <taxon>Bacteria</taxon>
        <taxon>Pseudomonadati</taxon>
        <taxon>Pseudomonadota</taxon>
        <taxon>Gammaproteobacteria</taxon>
        <taxon>Enterobacterales</taxon>
        <taxon>Yersiniaceae</taxon>
        <taxon>Serratia</taxon>
    </lineage>
</organism>
<dbReference type="InterPro" id="IPR029058">
    <property type="entry name" value="AB_hydrolase_fold"/>
</dbReference>
<sequence>MTSFTLSSDDWLTRETQFAAFATGPLLDFWRLREEGEFSGVGGVPIRFVRFRSARHQRVVVVSPGRIESYVKYPEVAYDLFHCGYDVVIVDHRGQGRSGRLLADTHRGHVVNFADYVDDFEQLWQREVESCGYRQRVALAHSMGGAILAQFLQRRPQAFDAAAFCAPMFGIQLPMPGWLADRILDWAESRPAIRDYYAVGTGQWRPLPYVVNVLTHSRERYRRSLRYYADYPELQVGGPTYHWVRESIRAGRQIIAQAGEITTPLLLLQAGEERVVDNRSHQAFCQALSDAGRPCEGGLPWVINGARHEILFERDAMRAEALNAILRFFAQHLGGALPPTTPSEVRT</sequence>
<protein>
    <recommendedName>
        <fullName evidence="10">Lysophospholipase L2</fullName>
        <ecNumber evidence="2">3.1.1.5</ecNumber>
    </recommendedName>
    <alternativeName>
        <fullName evidence="11">Lecithinase B</fullName>
    </alternativeName>
</protein>
<comment type="subcellular location">
    <subcellularLocation>
        <location evidence="1">Cell inner membrane</location>
    </subcellularLocation>
</comment>
<evidence type="ECO:0000256" key="5">
    <source>
        <dbReference type="ARBA" id="ARBA00022519"/>
    </source>
</evidence>
<evidence type="ECO:0000256" key="10">
    <source>
        <dbReference type="ARBA" id="ARBA00073546"/>
    </source>
</evidence>
<gene>
    <name evidence="13" type="ORF">PWN146_04665</name>
</gene>
<evidence type="ECO:0000256" key="2">
    <source>
        <dbReference type="ARBA" id="ARBA00013274"/>
    </source>
</evidence>
<evidence type="ECO:0000313" key="13">
    <source>
        <dbReference type="EMBL" id="SAY45919.1"/>
    </source>
</evidence>
<evidence type="ECO:0000256" key="9">
    <source>
        <dbReference type="ARBA" id="ARBA00049531"/>
    </source>
</evidence>
<dbReference type="NCBIfam" id="NF008019">
    <property type="entry name" value="PRK10749.1"/>
    <property type="match status" value="1"/>
</dbReference>
<evidence type="ECO:0000256" key="6">
    <source>
        <dbReference type="ARBA" id="ARBA00022801"/>
    </source>
</evidence>
<dbReference type="InterPro" id="IPR022742">
    <property type="entry name" value="Hydrolase_4"/>
</dbReference>